<gene>
    <name evidence="1" type="ORF">S06H3_07136</name>
</gene>
<organism evidence="1">
    <name type="scientific">marine sediment metagenome</name>
    <dbReference type="NCBI Taxonomy" id="412755"/>
    <lineage>
        <taxon>unclassified sequences</taxon>
        <taxon>metagenomes</taxon>
        <taxon>ecological metagenomes</taxon>
    </lineage>
</organism>
<feature type="non-terminal residue" evidence="1">
    <location>
        <position position="1"/>
    </location>
</feature>
<accession>X1LRX7</accession>
<proteinExistence type="predicted"/>
<protein>
    <submittedName>
        <fullName evidence="1">Uncharacterized protein</fullName>
    </submittedName>
</protein>
<dbReference type="EMBL" id="BARV01002856">
    <property type="protein sequence ID" value="GAH96893.1"/>
    <property type="molecule type" value="Genomic_DNA"/>
</dbReference>
<reference evidence="1" key="1">
    <citation type="journal article" date="2014" name="Front. Microbiol.">
        <title>High frequency of phylogenetically diverse reductive dehalogenase-homologous genes in deep subseafloor sedimentary metagenomes.</title>
        <authorList>
            <person name="Kawai M."/>
            <person name="Futagami T."/>
            <person name="Toyoda A."/>
            <person name="Takaki Y."/>
            <person name="Nishi S."/>
            <person name="Hori S."/>
            <person name="Arai W."/>
            <person name="Tsubouchi T."/>
            <person name="Morono Y."/>
            <person name="Uchiyama I."/>
            <person name="Ito T."/>
            <person name="Fujiyama A."/>
            <person name="Inagaki F."/>
            <person name="Takami H."/>
        </authorList>
    </citation>
    <scope>NUCLEOTIDE SEQUENCE</scope>
    <source>
        <strain evidence="1">Expedition CK06-06</strain>
    </source>
</reference>
<dbReference type="AlphaFoldDB" id="X1LRX7"/>
<name>X1LRX7_9ZZZZ</name>
<comment type="caution">
    <text evidence="1">The sequence shown here is derived from an EMBL/GenBank/DDBJ whole genome shotgun (WGS) entry which is preliminary data.</text>
</comment>
<evidence type="ECO:0000313" key="1">
    <source>
        <dbReference type="EMBL" id="GAH96893.1"/>
    </source>
</evidence>
<sequence>RGLTAMNFIIVIKYVQSRNQLLNPLSHLAVQ</sequence>